<sequence>MTIAGHRTSVSLEDEFWEELQEAARQESVSLAVMITGIDAGRGRRSLSSAIRVFLLKRAKSGTVQSPVTEPSPPPREAGSP</sequence>
<dbReference type="InterPro" id="IPR027373">
    <property type="entry name" value="RHH_dom"/>
</dbReference>
<dbReference type="EMBL" id="AWXZ01000007">
    <property type="protein sequence ID" value="ESR27308.1"/>
    <property type="molecule type" value="Genomic_DNA"/>
</dbReference>
<evidence type="ECO:0000313" key="4">
    <source>
        <dbReference type="Proteomes" id="UP000017819"/>
    </source>
</evidence>
<dbReference type="PATRIC" id="fig|631454.5.peg.285"/>
<dbReference type="InterPro" id="IPR038268">
    <property type="entry name" value="RHH_sf"/>
</dbReference>
<dbReference type="AlphaFoldDB" id="V4TNN8"/>
<dbReference type="Pfam" id="PF13467">
    <property type="entry name" value="RHH_4"/>
    <property type="match status" value="1"/>
</dbReference>
<accession>V4TNN8</accession>
<comment type="caution">
    <text evidence="3">The sequence shown here is derived from an EMBL/GenBank/DDBJ whole genome shotgun (WGS) entry which is preliminary data.</text>
</comment>
<keyword evidence="4" id="KW-1185">Reference proteome</keyword>
<protein>
    <recommendedName>
        <fullName evidence="2">Ribbon-helix-helix domain-containing protein</fullName>
    </recommendedName>
</protein>
<dbReference type="STRING" id="631454.N177_0287"/>
<evidence type="ECO:0000313" key="3">
    <source>
        <dbReference type="EMBL" id="ESR27308.1"/>
    </source>
</evidence>
<gene>
    <name evidence="3" type="ORF">N177_0287</name>
</gene>
<dbReference type="Proteomes" id="UP000017819">
    <property type="component" value="Unassembled WGS sequence"/>
</dbReference>
<evidence type="ECO:0000259" key="2">
    <source>
        <dbReference type="Pfam" id="PF13467"/>
    </source>
</evidence>
<evidence type="ECO:0000256" key="1">
    <source>
        <dbReference type="SAM" id="MobiDB-lite"/>
    </source>
</evidence>
<dbReference type="eggNOG" id="COG4321">
    <property type="taxonomic scope" value="Bacteria"/>
</dbReference>
<reference evidence="3 4" key="1">
    <citation type="journal article" date="2014" name="Genome Announc.">
        <title>Draft Genome Sequence of Lutibaculum baratangense Strain AMV1T, Isolated from a Mud Volcano in Andamans, India.</title>
        <authorList>
            <person name="Singh A."/>
            <person name="Sreenivas A."/>
            <person name="Sathyanarayana Reddy G."/>
            <person name="Pinnaka A.K."/>
            <person name="Shivaji S."/>
        </authorList>
    </citation>
    <scope>NUCLEOTIDE SEQUENCE [LARGE SCALE GENOMIC DNA]</scope>
    <source>
        <strain evidence="3 4">AMV1</strain>
    </source>
</reference>
<feature type="domain" description="Ribbon-helix-helix" evidence="2">
    <location>
        <begin position="2"/>
        <end position="57"/>
    </location>
</feature>
<feature type="compositionally biased region" description="Pro residues" evidence="1">
    <location>
        <begin position="70"/>
        <end position="81"/>
    </location>
</feature>
<proteinExistence type="predicted"/>
<dbReference type="Gene3D" id="1.10.3990.20">
    <property type="entry name" value="protein bp1543"/>
    <property type="match status" value="1"/>
</dbReference>
<name>V4TNN8_9HYPH</name>
<organism evidence="3 4">
    <name type="scientific">Lutibaculum baratangense AMV1</name>
    <dbReference type="NCBI Taxonomy" id="631454"/>
    <lineage>
        <taxon>Bacteria</taxon>
        <taxon>Pseudomonadati</taxon>
        <taxon>Pseudomonadota</taxon>
        <taxon>Alphaproteobacteria</taxon>
        <taxon>Hyphomicrobiales</taxon>
        <taxon>Tepidamorphaceae</taxon>
        <taxon>Lutibaculum</taxon>
    </lineage>
</organism>
<feature type="region of interest" description="Disordered" evidence="1">
    <location>
        <begin position="61"/>
        <end position="81"/>
    </location>
</feature>